<evidence type="ECO:0000256" key="1">
    <source>
        <dbReference type="SAM" id="MobiDB-lite"/>
    </source>
</evidence>
<accession>Q8KKF3</accession>
<protein>
    <submittedName>
        <fullName evidence="2">Uncharacterized protein</fullName>
    </submittedName>
</protein>
<evidence type="ECO:0000313" key="2">
    <source>
        <dbReference type="EMBL" id="BAB91407.1"/>
    </source>
</evidence>
<geneLocation type="plasmid" evidence="2">
    <name>pYM2</name>
</geneLocation>
<dbReference type="AlphaFoldDB" id="Q8KKF3"/>
<sequence>MCAQCGGEIPPRPDPRGRRAKYCSDACRAAASRERARQRHAQEVEAARLQAALDLKTPQETLAEVVQELQATTRIIRDRGDVPASLRPLVNAASELVNAAQPVEESKSFPNRRVRRAVKRKFAISG</sequence>
<feature type="region of interest" description="Disordered" evidence="1">
    <location>
        <begin position="1"/>
        <end position="20"/>
    </location>
</feature>
<reference evidence="2" key="1">
    <citation type="submission" date="2002-04" db="EMBL/GenBank/DDBJ databases">
        <title>corynebacterium efficiens cryptic plasmid.</title>
        <authorList>
            <person name="Matsuzaki Y."/>
            <person name="Kimura E."/>
            <person name="Nakamatsu T."/>
            <person name="Kurahashi O."/>
        </authorList>
    </citation>
    <scope>NUCLEOTIDE SEQUENCE</scope>
    <source>
        <plasmid evidence="2">pYM2</plasmid>
    </source>
</reference>
<dbReference type="EMBL" id="AB084384">
    <property type="protein sequence ID" value="BAB91407.1"/>
    <property type="molecule type" value="Genomic_DNA"/>
</dbReference>
<name>Q8KKF3_COREC</name>
<keyword evidence="2" id="KW-0614">Plasmid</keyword>
<proteinExistence type="predicted"/>
<organism evidence="2">
    <name type="scientific">Corynebacterium efficiens</name>
    <dbReference type="NCBI Taxonomy" id="152794"/>
    <lineage>
        <taxon>Bacteria</taxon>
        <taxon>Bacillati</taxon>
        <taxon>Actinomycetota</taxon>
        <taxon>Actinomycetes</taxon>
        <taxon>Mycobacteriales</taxon>
        <taxon>Corynebacteriaceae</taxon>
        <taxon>Corynebacterium</taxon>
    </lineage>
</organism>